<organism evidence="1 2">
    <name type="scientific">Serratia grimesii</name>
    <dbReference type="NCBI Taxonomy" id="82995"/>
    <lineage>
        <taxon>Bacteria</taxon>
        <taxon>Pseudomonadati</taxon>
        <taxon>Pseudomonadota</taxon>
        <taxon>Gammaproteobacteria</taxon>
        <taxon>Enterobacterales</taxon>
        <taxon>Yersiniaceae</taxon>
        <taxon>Serratia</taxon>
    </lineage>
</organism>
<gene>
    <name evidence="1" type="ORF">DHV72_19090</name>
</gene>
<name>A0A9C7QZA1_9GAMM</name>
<protein>
    <submittedName>
        <fullName evidence="1">Uncharacterized protein</fullName>
    </submittedName>
</protein>
<evidence type="ECO:0000313" key="2">
    <source>
        <dbReference type="Proteomes" id="UP000262210"/>
    </source>
</evidence>
<accession>A0A9C7QZA1</accession>
<evidence type="ECO:0000313" key="1">
    <source>
        <dbReference type="EMBL" id="HCK02107.1"/>
    </source>
</evidence>
<proteinExistence type="predicted"/>
<reference evidence="1 2" key="1">
    <citation type="journal article" date="2018" name="Nat. Biotechnol.">
        <title>A standardized bacterial taxonomy based on genome phylogeny substantially revises the tree of life.</title>
        <authorList>
            <person name="Parks D.H."/>
            <person name="Chuvochina M."/>
            <person name="Waite D.W."/>
            <person name="Rinke C."/>
            <person name="Skarshewski A."/>
            <person name="Chaumeil P.A."/>
            <person name="Hugenholtz P."/>
        </authorList>
    </citation>
    <scope>NUCLEOTIDE SEQUENCE [LARGE SCALE GENOMIC DNA]</scope>
    <source>
        <strain evidence="1">UBA11264</strain>
    </source>
</reference>
<sequence length="141" mass="16461">MLTVEDERQVEEIAARLSERKSRKIALAKYPVETLKRVKSMLVQQVPMATICKICGVPSSVVIKLQKDFNPKLRKRFHLNQSDKVYYIRQMLADHVSPEQIAKFLDLSVQGFKSWWSYRKNDTADQPTKGRPQHYTGFTYN</sequence>
<dbReference type="EMBL" id="DPSM01000028">
    <property type="protein sequence ID" value="HCK02107.1"/>
    <property type="molecule type" value="Genomic_DNA"/>
</dbReference>
<dbReference type="RefSeq" id="WP_278431742.1">
    <property type="nucleotide sequence ID" value="NZ_DPSM01000028.1"/>
</dbReference>
<comment type="caution">
    <text evidence="1">The sequence shown here is derived from an EMBL/GenBank/DDBJ whole genome shotgun (WGS) entry which is preliminary data.</text>
</comment>
<dbReference type="Proteomes" id="UP000262210">
    <property type="component" value="Unassembled WGS sequence"/>
</dbReference>
<dbReference type="AlphaFoldDB" id="A0A9C7QZA1"/>